<keyword evidence="1" id="KW-0472">Membrane</keyword>
<evidence type="ECO:0000313" key="2">
    <source>
        <dbReference type="EMBL" id="MDI5834081.1"/>
    </source>
</evidence>
<organism evidence="2 3">
    <name type="scientific">Shewanella xiamenensis</name>
    <dbReference type="NCBI Taxonomy" id="332186"/>
    <lineage>
        <taxon>Bacteria</taxon>
        <taxon>Pseudomonadati</taxon>
        <taxon>Pseudomonadota</taxon>
        <taxon>Gammaproteobacteria</taxon>
        <taxon>Alteromonadales</taxon>
        <taxon>Shewanellaceae</taxon>
        <taxon>Shewanella</taxon>
    </lineage>
</organism>
<keyword evidence="3" id="KW-1185">Reference proteome</keyword>
<dbReference type="RefSeq" id="WP_282680051.1">
    <property type="nucleotide sequence ID" value="NZ_JAOTLW010000034.1"/>
</dbReference>
<keyword evidence="1" id="KW-1133">Transmembrane helix</keyword>
<accession>A0ABT6UHY3</accession>
<feature type="non-terminal residue" evidence="2">
    <location>
        <position position="1"/>
    </location>
</feature>
<dbReference type="Proteomes" id="UP001159075">
    <property type="component" value="Unassembled WGS sequence"/>
</dbReference>
<evidence type="ECO:0000256" key="1">
    <source>
        <dbReference type="SAM" id="Phobius"/>
    </source>
</evidence>
<gene>
    <name evidence="2" type="ORF">ODY93_21060</name>
</gene>
<comment type="caution">
    <text evidence="2">The sequence shown here is derived from an EMBL/GenBank/DDBJ whole genome shotgun (WGS) entry which is preliminary data.</text>
</comment>
<keyword evidence="1" id="KW-0812">Transmembrane</keyword>
<evidence type="ECO:0000313" key="3">
    <source>
        <dbReference type="Proteomes" id="UP001159075"/>
    </source>
</evidence>
<name>A0ABT6UHY3_9GAMM</name>
<proteinExistence type="predicted"/>
<dbReference type="EMBL" id="JAOTLW010000034">
    <property type="protein sequence ID" value="MDI5834081.1"/>
    <property type="molecule type" value="Genomic_DNA"/>
</dbReference>
<protein>
    <submittedName>
        <fullName evidence="2">Uncharacterized protein</fullName>
    </submittedName>
</protein>
<feature type="transmembrane region" description="Helical" evidence="1">
    <location>
        <begin position="41"/>
        <end position="59"/>
    </location>
</feature>
<sequence length="95" mass="11486">RARFRCLPCQWMRIIGSETFCASAFLTKPAEWTNNQQILKYWVDMLLFFSLGLVSLAYVERMCRKFYRSNSLKKGRFKTFTYIDEYVRCRETVQE</sequence>
<reference evidence="2 3" key="1">
    <citation type="submission" date="2022-09" db="EMBL/GenBank/DDBJ databases">
        <title>The outer-membrane cytochrome OmcA is essential for infection of Shewanella oneidensis by a zebrafish-associated bacteriophage.</title>
        <authorList>
            <person name="Grenfell A.W."/>
            <person name="Intile P."/>
            <person name="Mcfarlane J."/>
            <person name="Leung D."/>
            <person name="Abdalla K."/>
            <person name="Wold M."/>
            <person name="Kees E."/>
            <person name="Gralnick J."/>
        </authorList>
    </citation>
    <scope>NUCLEOTIDE SEQUENCE [LARGE SCALE GENOMIC DNA]</scope>
    <source>
        <strain evidence="2 3">NF-5</strain>
    </source>
</reference>